<feature type="chain" id="PRO_5003322135" evidence="1">
    <location>
        <begin position="25"/>
        <end position="186"/>
    </location>
</feature>
<gene>
    <name evidence="2" type="ORF">MELLADRAFT_69758</name>
</gene>
<dbReference type="KEGG" id="mlr:MELLADRAFT_69758"/>
<sequence>MVRSTLLPVSLLCLLSCHTMLVSGFIIHLREGDLWDLSDTLTVKWSKFFWDTETFDIQIRNKDPELYPMGFSQVLRKDVHASDRLCSLAAVPELKAGPGFYLEFIDQNQRILARSDKIKITQIENDWDDVLDLDNEDSIFEDSDTDLSLDLSSNSNEEVDSYQESSAKLHSGSYIYQRVFRNSFQI</sequence>
<accession>F4SC24</accession>
<evidence type="ECO:0000256" key="1">
    <source>
        <dbReference type="SAM" id="SignalP"/>
    </source>
</evidence>
<keyword evidence="1" id="KW-0732">Signal</keyword>
<evidence type="ECO:0000313" key="3">
    <source>
        <dbReference type="Proteomes" id="UP000001072"/>
    </source>
</evidence>
<dbReference type="VEuPathDB" id="FungiDB:MELLADRAFT_69758"/>
<protein>
    <submittedName>
        <fullName evidence="2">Secreted protein</fullName>
    </submittedName>
</protein>
<name>F4SC24_MELLP</name>
<organism evidence="3">
    <name type="scientific">Melampsora larici-populina (strain 98AG31 / pathotype 3-4-7)</name>
    <name type="common">Poplar leaf rust fungus</name>
    <dbReference type="NCBI Taxonomy" id="747676"/>
    <lineage>
        <taxon>Eukaryota</taxon>
        <taxon>Fungi</taxon>
        <taxon>Dikarya</taxon>
        <taxon>Basidiomycota</taxon>
        <taxon>Pucciniomycotina</taxon>
        <taxon>Pucciniomycetes</taxon>
        <taxon>Pucciniales</taxon>
        <taxon>Melampsoraceae</taxon>
        <taxon>Melampsora</taxon>
    </lineage>
</organism>
<evidence type="ECO:0000313" key="2">
    <source>
        <dbReference type="EMBL" id="EGF97804.1"/>
    </source>
</evidence>
<dbReference type="AlphaFoldDB" id="F4SC24"/>
<dbReference type="RefSeq" id="XP_007418920.1">
    <property type="nucleotide sequence ID" value="XM_007418858.1"/>
</dbReference>
<feature type="signal peptide" evidence="1">
    <location>
        <begin position="1"/>
        <end position="24"/>
    </location>
</feature>
<dbReference type="GeneID" id="18931313"/>
<dbReference type="Proteomes" id="UP000001072">
    <property type="component" value="Unassembled WGS sequence"/>
</dbReference>
<dbReference type="HOGENOM" id="CLU_1454751_0_0_1"/>
<dbReference type="EMBL" id="GL883198">
    <property type="protein sequence ID" value="EGF97804.1"/>
    <property type="molecule type" value="Genomic_DNA"/>
</dbReference>
<dbReference type="InParanoid" id="F4SC24"/>
<keyword evidence="3" id="KW-1185">Reference proteome</keyword>
<dbReference type="OrthoDB" id="10423556at2759"/>
<reference evidence="3" key="1">
    <citation type="journal article" date="2011" name="Proc. Natl. Acad. Sci. U.S.A.">
        <title>Obligate biotrophy features unraveled by the genomic analysis of rust fungi.</title>
        <authorList>
            <person name="Duplessis S."/>
            <person name="Cuomo C.A."/>
            <person name="Lin Y.-C."/>
            <person name="Aerts A."/>
            <person name="Tisserant E."/>
            <person name="Veneault-Fourrey C."/>
            <person name="Joly D.L."/>
            <person name="Hacquard S."/>
            <person name="Amselem J."/>
            <person name="Cantarel B.L."/>
            <person name="Chiu R."/>
            <person name="Coutinho P.M."/>
            <person name="Feau N."/>
            <person name="Field M."/>
            <person name="Frey P."/>
            <person name="Gelhaye E."/>
            <person name="Goldberg J."/>
            <person name="Grabherr M.G."/>
            <person name="Kodira C.D."/>
            <person name="Kohler A."/>
            <person name="Kuees U."/>
            <person name="Lindquist E.A."/>
            <person name="Lucas S.M."/>
            <person name="Mago R."/>
            <person name="Mauceli E."/>
            <person name="Morin E."/>
            <person name="Murat C."/>
            <person name="Pangilinan J.L."/>
            <person name="Park R."/>
            <person name="Pearson M."/>
            <person name="Quesneville H."/>
            <person name="Rouhier N."/>
            <person name="Sakthikumar S."/>
            <person name="Salamov A.A."/>
            <person name="Schmutz J."/>
            <person name="Selles B."/>
            <person name="Shapiro H."/>
            <person name="Tanguay P."/>
            <person name="Tuskan G.A."/>
            <person name="Henrissat B."/>
            <person name="Van de Peer Y."/>
            <person name="Rouze P."/>
            <person name="Ellis J.G."/>
            <person name="Dodds P.N."/>
            <person name="Schein J.E."/>
            <person name="Zhong S."/>
            <person name="Hamelin R.C."/>
            <person name="Grigoriev I.V."/>
            <person name="Szabo L.J."/>
            <person name="Martin F."/>
        </authorList>
    </citation>
    <scope>NUCLEOTIDE SEQUENCE [LARGE SCALE GENOMIC DNA]</scope>
    <source>
        <strain evidence="3">98AG31 / pathotype 3-4-7</strain>
    </source>
</reference>
<proteinExistence type="predicted"/>